<name>A0ABV7WFP9_9MICO</name>
<dbReference type="Proteomes" id="UP001595685">
    <property type="component" value="Unassembled WGS sequence"/>
</dbReference>
<evidence type="ECO:0000313" key="2">
    <source>
        <dbReference type="Proteomes" id="UP001595685"/>
    </source>
</evidence>
<gene>
    <name evidence="1" type="ORF">ACFOLH_09580</name>
</gene>
<organism evidence="1 2">
    <name type="scientific">Aquipuribacter hungaricus</name>
    <dbReference type="NCBI Taxonomy" id="545624"/>
    <lineage>
        <taxon>Bacteria</taxon>
        <taxon>Bacillati</taxon>
        <taxon>Actinomycetota</taxon>
        <taxon>Actinomycetes</taxon>
        <taxon>Micrococcales</taxon>
        <taxon>Intrasporangiaceae</taxon>
        <taxon>Aquipuribacter</taxon>
    </lineage>
</organism>
<dbReference type="RefSeq" id="WP_340288878.1">
    <property type="nucleotide sequence ID" value="NZ_JBBEOI010000004.1"/>
</dbReference>
<dbReference type="Pfam" id="PF12787">
    <property type="entry name" value="EcsC"/>
    <property type="match status" value="1"/>
</dbReference>
<evidence type="ECO:0000313" key="1">
    <source>
        <dbReference type="EMBL" id="MFC3688589.1"/>
    </source>
</evidence>
<reference evidence="2" key="1">
    <citation type="journal article" date="2019" name="Int. J. Syst. Evol. Microbiol.">
        <title>The Global Catalogue of Microorganisms (GCM) 10K type strain sequencing project: providing services to taxonomists for standard genome sequencing and annotation.</title>
        <authorList>
            <consortium name="The Broad Institute Genomics Platform"/>
            <consortium name="The Broad Institute Genome Sequencing Center for Infectious Disease"/>
            <person name="Wu L."/>
            <person name="Ma J."/>
        </authorList>
    </citation>
    <scope>NUCLEOTIDE SEQUENCE [LARGE SCALE GENOMIC DNA]</scope>
    <source>
        <strain evidence="2">NCAIM B.02333</strain>
    </source>
</reference>
<sequence length="335" mass="35453">MNLDGQPNRGPGAMSPYEREQWQDLNKYWERKSSRRGMPKAVASSGRAVSRAAGGAAAAAGRVVPGPVKAAATSVGDTIADHALQPALKGAVGLIELVDAWATDLIDPASVVKLARARGVDIGDFSELSGRDLRDCDRLVARDTLKWRTAGALEGAGMGAVALIPVAGLPLSVTADVVILQILSVSIATRIAYSYGIDGASPAESDFITELATGALARQATKIVPLRDAGRAHQAAAKRVRWSPKLRDDHVLVAKLEQFMAKWYTGGKVPVQHMSKALSVFAIVVGAGVNATTLGRVSSHAQRYCRTRFLAEKYGLELPAALRKGDVAEDLGHDF</sequence>
<proteinExistence type="predicted"/>
<dbReference type="EMBL" id="JBHRWW010000005">
    <property type="protein sequence ID" value="MFC3688589.1"/>
    <property type="molecule type" value="Genomic_DNA"/>
</dbReference>
<dbReference type="InterPro" id="IPR024787">
    <property type="entry name" value="EcsC"/>
</dbReference>
<comment type="caution">
    <text evidence="1">The sequence shown here is derived from an EMBL/GenBank/DDBJ whole genome shotgun (WGS) entry which is preliminary data.</text>
</comment>
<keyword evidence="2" id="KW-1185">Reference proteome</keyword>
<protein>
    <submittedName>
        <fullName evidence="1">EcsC family protein</fullName>
    </submittedName>
</protein>
<accession>A0ABV7WFP9</accession>